<comment type="similarity">
    <text evidence="1">Belongs to the EFR3 family.</text>
</comment>
<proteinExistence type="inferred from homology"/>
<dbReference type="PANTHER" id="PTHR47766:SF1">
    <property type="entry name" value="PROTEIN EFR3"/>
    <property type="match status" value="1"/>
</dbReference>
<organism evidence="3 4">
    <name type="scientific">Pichia inconspicua</name>
    <dbReference type="NCBI Taxonomy" id="52247"/>
    <lineage>
        <taxon>Eukaryota</taxon>
        <taxon>Fungi</taxon>
        <taxon>Dikarya</taxon>
        <taxon>Ascomycota</taxon>
        <taxon>Saccharomycotina</taxon>
        <taxon>Pichiomycetes</taxon>
        <taxon>Pichiales</taxon>
        <taxon>Pichiaceae</taxon>
        <taxon>Pichia</taxon>
    </lineage>
</organism>
<dbReference type="InterPro" id="IPR039786">
    <property type="entry name" value="EFR3"/>
</dbReference>
<comment type="caution">
    <text evidence="3">The sequence shown here is derived from an EMBL/GenBank/DDBJ whole genome shotgun (WGS) entry which is preliminary data.</text>
</comment>
<dbReference type="OrthoDB" id="19232at2759"/>
<dbReference type="InterPro" id="IPR049150">
    <property type="entry name" value="EFR3_HEAT-like_rpt"/>
</dbReference>
<evidence type="ECO:0000313" key="4">
    <source>
        <dbReference type="Proteomes" id="UP000307173"/>
    </source>
</evidence>
<evidence type="ECO:0000313" key="3">
    <source>
        <dbReference type="EMBL" id="TID29685.1"/>
    </source>
</evidence>
<name>A0A4T0X3C3_9ASCO</name>
<sequence>MIQSVFRPKHQKLILQCYPSPKLSIAETKPNQAELSYLIFYASSRRTKLEKVGNFLLKKTRSDISHKRVGHLKVTLYILHELIVKCSEDLGFITPYVITIITDIIDLKDLSTSQLANEVFITYCEYLQPIQRQVLSSDISLLKKFLGLIQKFLNCATFNSTEWLTISLSTALAFADRIDASYPHLGNVNLNKTAIHIIMDTLSHNAADLSLVKLTTATSAHTDEKFGSDIEDLAMRSLRSFFDTTSKRQVDESTKNVISYLAKKRDYRWASNILIISIKSTHIEMRHRVMIQVSIEMEKLVKQHAIETLVFLIKVASNVLSSHVIHFVGLPVLEILNKVIIFQKEMVEYNETSILKDAYFELVRNLANRVYYNNQINDMLKTIFSQYYFECTNSARSINEKQFILFSEILADNVRDILNVSEKPGINLKRSPFPISVFNYLYSVFMFENFPQSHQQIQTIWLILICDFYKEHATNMSEPNIEQCITNEAENGLCLYFETIDRILDSENLRPELVAQIAVTTSSMAKSFKINFVINFMKYASKWLENADKIQYSLSLLIVGLSASEIGEEAKPLAELADAKIAYSQVQGKWPVYINYQPTSFPSSGILTFRELESVILNIKVLAKWYGKIDRYHSHPSVIPQPPKRLNSLLIMSANTSITSFPIVDGNMTLNGIPNSANGAESSTSSIFNRTETSSTGDVDFSFRIPSSVNGNGGRSIRSGYSLRSGRAPRNVNISDLKKTRNVTISPSELANITNTKTAGSTLNSATAPLVTATPPTSSAKSSLGLAYSIAGLDLDD</sequence>
<protein>
    <recommendedName>
        <fullName evidence="2">Protein EFR3</fullName>
    </recommendedName>
</protein>
<reference evidence="3 4" key="1">
    <citation type="journal article" date="2019" name="Front. Genet.">
        <title>Whole-Genome Sequencing of the Opportunistic Yeast Pathogen Candida inconspicua Uncovers Its Hybrid Origin.</title>
        <authorList>
            <person name="Mixao V."/>
            <person name="Hansen A.P."/>
            <person name="Saus E."/>
            <person name="Boekhout T."/>
            <person name="Lass-Florl C."/>
            <person name="Gabaldon T."/>
        </authorList>
    </citation>
    <scope>NUCLEOTIDE SEQUENCE [LARGE SCALE GENOMIC DNA]</scope>
    <source>
        <strain evidence="3 4">CBS 180</strain>
    </source>
</reference>
<dbReference type="AlphaFoldDB" id="A0A4T0X3C3"/>
<dbReference type="Pfam" id="PF21072">
    <property type="entry name" value="EFR3"/>
    <property type="match status" value="1"/>
</dbReference>
<evidence type="ECO:0000256" key="2">
    <source>
        <dbReference type="ARBA" id="ARBA00017967"/>
    </source>
</evidence>
<dbReference type="EMBL" id="SELW01000280">
    <property type="protein sequence ID" value="TID29685.1"/>
    <property type="molecule type" value="Genomic_DNA"/>
</dbReference>
<dbReference type="Proteomes" id="UP000307173">
    <property type="component" value="Unassembled WGS sequence"/>
</dbReference>
<dbReference type="GO" id="GO:0072659">
    <property type="term" value="P:protein localization to plasma membrane"/>
    <property type="evidence" value="ECO:0007669"/>
    <property type="project" value="InterPro"/>
</dbReference>
<gene>
    <name evidence="3" type="ORF">CANINC_001805</name>
</gene>
<evidence type="ECO:0000256" key="1">
    <source>
        <dbReference type="ARBA" id="ARBA00010216"/>
    </source>
</evidence>
<keyword evidence="4" id="KW-1185">Reference proteome</keyword>
<accession>A0A4T0X3C3</accession>
<dbReference type="STRING" id="52247.A0A4T0X3C3"/>
<dbReference type="PANTHER" id="PTHR47766">
    <property type="entry name" value="PROTEIN EFR3"/>
    <property type="match status" value="1"/>
</dbReference>
<dbReference type="GO" id="GO:0005886">
    <property type="term" value="C:plasma membrane"/>
    <property type="evidence" value="ECO:0007669"/>
    <property type="project" value="TreeGrafter"/>
</dbReference>